<dbReference type="Gene3D" id="3.30.565.10">
    <property type="entry name" value="Histidine kinase-like ATPase, C-terminal domain"/>
    <property type="match status" value="1"/>
</dbReference>
<sequence>MKPAIPCYYHLDVEITPERIEQVRRILAAHLRHWGLGILVEHVSHCTCVLLRAIEEHGTDKETSVEMWWNGQHLITAVSDNDRDLPRRHYEPQGCLAQIAALSDGWGSCPATHGKIIWFSCRARAPEYARLAPATPAPSLREAQQVPREQGAAALAAWTDAGT</sequence>
<name>A0ABQ2LL81_9ACTN</name>
<accession>A0ABQ2LL81</accession>
<comment type="caution">
    <text evidence="1">The sequence shown here is derived from an EMBL/GenBank/DDBJ whole genome shotgun (WGS) entry which is preliminary data.</text>
</comment>
<keyword evidence="2" id="KW-1185">Reference proteome</keyword>
<evidence type="ECO:0000313" key="1">
    <source>
        <dbReference type="EMBL" id="GGO39220.1"/>
    </source>
</evidence>
<evidence type="ECO:0008006" key="3">
    <source>
        <dbReference type="Google" id="ProtNLM"/>
    </source>
</evidence>
<dbReference type="InterPro" id="IPR036890">
    <property type="entry name" value="HATPase_C_sf"/>
</dbReference>
<organism evidence="1 2">
    <name type="scientific">Streptomyces lasiicapitis</name>
    <dbReference type="NCBI Taxonomy" id="1923961"/>
    <lineage>
        <taxon>Bacteria</taxon>
        <taxon>Bacillati</taxon>
        <taxon>Actinomycetota</taxon>
        <taxon>Actinomycetes</taxon>
        <taxon>Kitasatosporales</taxon>
        <taxon>Streptomycetaceae</taxon>
        <taxon>Streptomyces</taxon>
    </lineage>
</organism>
<evidence type="ECO:0000313" key="2">
    <source>
        <dbReference type="Proteomes" id="UP000656881"/>
    </source>
</evidence>
<protein>
    <recommendedName>
        <fullName evidence="3">Pep a2</fullName>
    </recommendedName>
</protein>
<reference evidence="2" key="1">
    <citation type="journal article" date="2019" name="Int. J. Syst. Evol. Microbiol.">
        <title>The Global Catalogue of Microorganisms (GCM) 10K type strain sequencing project: providing services to taxonomists for standard genome sequencing and annotation.</title>
        <authorList>
            <consortium name="The Broad Institute Genomics Platform"/>
            <consortium name="The Broad Institute Genome Sequencing Center for Infectious Disease"/>
            <person name="Wu L."/>
            <person name="Ma J."/>
        </authorList>
    </citation>
    <scope>NUCLEOTIDE SEQUENCE [LARGE SCALE GENOMIC DNA]</scope>
    <source>
        <strain evidence="2">CGMCC 4.7349</strain>
    </source>
</reference>
<proteinExistence type="predicted"/>
<gene>
    <name evidence="1" type="ORF">GCM10012286_15400</name>
</gene>
<dbReference type="Proteomes" id="UP000656881">
    <property type="component" value="Unassembled WGS sequence"/>
</dbReference>
<dbReference type="RefSeq" id="WP_189173330.1">
    <property type="nucleotide sequence ID" value="NZ_BMNG01000003.1"/>
</dbReference>
<dbReference type="EMBL" id="BMNG01000003">
    <property type="protein sequence ID" value="GGO39220.1"/>
    <property type="molecule type" value="Genomic_DNA"/>
</dbReference>